<accession>A7TKB6</accession>
<dbReference type="InterPro" id="IPR035999">
    <property type="entry name" value="Sec7_dom_sf"/>
</dbReference>
<keyword evidence="5" id="KW-1185">Reference proteome</keyword>
<dbReference type="HOGENOM" id="CLU_008280_0_0_1"/>
<sequence>MNKFSLSRSRSNSQARNGVTMMSANTSSTSSLTSKYEFSRSTSPRGSNSSSQRPNLFASSSNTSSSTRKRSSSIANAISNFVNLKGHSSSSIRFPPNDALGKIVSLSDLPPPPEPELDESYKDYLTKISLYGKLIGVILTEKENPYKSKALNYFLTNCFDFKELPIDIALRELLMFVELPKETQQIDRLLQEFSNVYYEEHKKDPSSCGCKDSNQVYFVVFSLLMLHTDFYNPNNKQKMSKQEFISLVHEDIDSGGNEIAKDILSYFYDNITTKESPKFDFSKLGFGFPDASDDKEKEKEKEKLTRQPTSLELFLDANEPTLSLYSPKSIIAGRLLSPTDHLPVPQLSSGRSTSASLSTYLGYSGSSSSTGNNNMPARDDIDLYSHICYNTLSDVSMESEVEEVWDPNYLNKPFSRAIDNKCYKFYCILNELKGAYLRIHRDCFGKIANLNYEVLNECEETYLYLKIIQMSEISELSISKKFSIVGNNNKMYWKPLCAILTSYGLLLFENFDWIVPNLVLDERTNTTNYIINFKEGVSSLADSIIEFSDMLAVTSRNELGKTSFSSIFSSELGEDNDDSNIAIQGNTINDILNKEDEDLLLYIQSPTKKYIWKCIVANERDNWVDSINLMASFSGCFIDLNTIYNTVILLMRIKTCDKIEKLKATKQEKLEKLKDKEKNLAFYRQAIPMSIRTKRELIICIKQLAVQMDELIFKIKKSAAYIDIITQMISQRQDHVSYSHSRQNSISINLPSLNLGEKFDSSNFDDKMLHSEK</sequence>
<dbReference type="PANTHER" id="PTHR10663:SF405">
    <property type="entry name" value="ARF GUANINE NUCLEOTIDE EXCHANGE FACTOR SYT1"/>
    <property type="match status" value="1"/>
</dbReference>
<dbReference type="STRING" id="436907.A7TKB6"/>
<dbReference type="eggNOG" id="KOG0929">
    <property type="taxonomic scope" value="Eukaryota"/>
</dbReference>
<dbReference type="RefSeq" id="XP_001645101.1">
    <property type="nucleotide sequence ID" value="XM_001645051.1"/>
</dbReference>
<dbReference type="PROSITE" id="PS50190">
    <property type="entry name" value="SEC7"/>
    <property type="match status" value="1"/>
</dbReference>
<feature type="compositionally biased region" description="Polar residues" evidence="2">
    <location>
        <begin position="1"/>
        <end position="17"/>
    </location>
</feature>
<feature type="coiled-coil region" evidence="1">
    <location>
        <begin position="656"/>
        <end position="686"/>
    </location>
</feature>
<evidence type="ECO:0000313" key="4">
    <source>
        <dbReference type="EMBL" id="EDO17243.1"/>
    </source>
</evidence>
<dbReference type="InterPro" id="IPR000904">
    <property type="entry name" value="Sec7_dom"/>
</dbReference>
<dbReference type="OrthoDB" id="430364at2759"/>
<dbReference type="SMART" id="SM00222">
    <property type="entry name" value="Sec7"/>
    <property type="match status" value="1"/>
</dbReference>
<dbReference type="InParanoid" id="A7TKB6"/>
<evidence type="ECO:0000259" key="3">
    <source>
        <dbReference type="PROSITE" id="PS50190"/>
    </source>
</evidence>
<dbReference type="KEGG" id="vpo:Kpol_538p3"/>
<feature type="compositionally biased region" description="Low complexity" evidence="2">
    <location>
        <begin position="20"/>
        <end position="66"/>
    </location>
</feature>
<proteinExistence type="predicted"/>
<dbReference type="PhylomeDB" id="A7TKB6"/>
<name>A7TKB6_VANPO</name>
<dbReference type="GO" id="GO:0032012">
    <property type="term" value="P:regulation of ARF protein signal transduction"/>
    <property type="evidence" value="ECO:0007669"/>
    <property type="project" value="InterPro"/>
</dbReference>
<reference evidence="4 5" key="1">
    <citation type="journal article" date="2007" name="Proc. Natl. Acad. Sci. U.S.A.">
        <title>Independent sorting-out of thousands of duplicated gene pairs in two yeast species descended from a whole-genome duplication.</title>
        <authorList>
            <person name="Scannell D.R."/>
            <person name="Frank A.C."/>
            <person name="Conant G.C."/>
            <person name="Byrne K.P."/>
            <person name="Woolfit M."/>
            <person name="Wolfe K.H."/>
        </authorList>
    </citation>
    <scope>NUCLEOTIDE SEQUENCE [LARGE SCALE GENOMIC DNA]</scope>
    <source>
        <strain evidence="5">ATCC 22028 / DSM 70294 / BCRC 21397 / CBS 2163 / NBRC 10782 / NRRL Y-8283 / UCD 57-17</strain>
    </source>
</reference>
<evidence type="ECO:0000313" key="5">
    <source>
        <dbReference type="Proteomes" id="UP000000267"/>
    </source>
</evidence>
<dbReference type="OMA" id="LYEIRRN"/>
<evidence type="ECO:0000256" key="2">
    <source>
        <dbReference type="SAM" id="MobiDB-lite"/>
    </source>
</evidence>
<dbReference type="AlphaFoldDB" id="A7TKB6"/>
<dbReference type="GeneID" id="5545449"/>
<dbReference type="FunCoup" id="A7TKB6">
    <property type="interactions" value="28"/>
</dbReference>
<feature type="region of interest" description="Disordered" evidence="2">
    <location>
        <begin position="1"/>
        <end position="70"/>
    </location>
</feature>
<dbReference type="Pfam" id="PF01369">
    <property type="entry name" value="Sec7"/>
    <property type="match status" value="1"/>
</dbReference>
<dbReference type="Gene3D" id="1.10.1000.11">
    <property type="entry name" value="Arf Nucleotide-binding Site Opener,domain 2"/>
    <property type="match status" value="1"/>
</dbReference>
<dbReference type="EMBL" id="DS480407">
    <property type="protein sequence ID" value="EDO17243.1"/>
    <property type="molecule type" value="Genomic_DNA"/>
</dbReference>
<dbReference type="PANTHER" id="PTHR10663">
    <property type="entry name" value="GUANYL-NUCLEOTIDE EXCHANGE FACTOR"/>
    <property type="match status" value="1"/>
</dbReference>
<dbReference type="GO" id="GO:0005085">
    <property type="term" value="F:guanyl-nucleotide exchange factor activity"/>
    <property type="evidence" value="ECO:0007669"/>
    <property type="project" value="InterPro"/>
</dbReference>
<keyword evidence="1" id="KW-0175">Coiled coil</keyword>
<feature type="domain" description="SEC7" evidence="3">
    <location>
        <begin position="63"/>
        <end position="274"/>
    </location>
</feature>
<dbReference type="Proteomes" id="UP000000267">
    <property type="component" value="Unassembled WGS sequence"/>
</dbReference>
<gene>
    <name evidence="4" type="ORF">Kpol_538p3</name>
</gene>
<protein>
    <recommendedName>
        <fullName evidence="3">SEC7 domain-containing protein</fullName>
    </recommendedName>
</protein>
<dbReference type="SUPFAM" id="SSF48425">
    <property type="entry name" value="Sec7 domain"/>
    <property type="match status" value="1"/>
</dbReference>
<evidence type="ECO:0000256" key="1">
    <source>
        <dbReference type="SAM" id="Coils"/>
    </source>
</evidence>
<dbReference type="InterPro" id="IPR023394">
    <property type="entry name" value="Sec7_C_sf"/>
</dbReference>
<organism evidence="5">
    <name type="scientific">Vanderwaltozyma polyspora (strain ATCC 22028 / DSM 70294 / BCRC 21397 / CBS 2163 / NBRC 10782 / NRRL Y-8283 / UCD 57-17)</name>
    <name type="common">Kluyveromyces polysporus</name>
    <dbReference type="NCBI Taxonomy" id="436907"/>
    <lineage>
        <taxon>Eukaryota</taxon>
        <taxon>Fungi</taxon>
        <taxon>Dikarya</taxon>
        <taxon>Ascomycota</taxon>
        <taxon>Saccharomycotina</taxon>
        <taxon>Saccharomycetes</taxon>
        <taxon>Saccharomycetales</taxon>
        <taxon>Saccharomycetaceae</taxon>
        <taxon>Vanderwaltozyma</taxon>
    </lineage>
</organism>